<protein>
    <submittedName>
        <fullName evidence="1">Uncharacterized protein</fullName>
    </submittedName>
</protein>
<proteinExistence type="predicted"/>
<evidence type="ECO:0000313" key="1">
    <source>
        <dbReference type="EMBL" id="ANQ12396.1"/>
    </source>
</evidence>
<dbReference type="KEGG" id="vna:PN96_07010"/>
<dbReference type="RefSeq" id="WP_020333066.1">
    <property type="nucleotide sequence ID" value="NZ_ATFJ01000002.1"/>
</dbReference>
<dbReference type="GeneID" id="70912538"/>
<dbReference type="EMBL" id="CP016345">
    <property type="protein sequence ID" value="ANQ12396.1"/>
    <property type="molecule type" value="Genomic_DNA"/>
</dbReference>
<keyword evidence="2" id="KW-1185">Reference proteome</keyword>
<accession>A0AAN1CVM2</accession>
<reference evidence="1 2" key="1">
    <citation type="submission" date="2016-07" db="EMBL/GenBank/DDBJ databases">
        <title>Developing Vibrio natriegens as a novel, fast-growing host for biotechnology.</title>
        <authorList>
            <person name="Weinstock M.T."/>
            <person name="Hesek E.D."/>
            <person name="Wilson C.M."/>
            <person name="Gibson D.G."/>
        </authorList>
    </citation>
    <scope>NUCLEOTIDE SEQUENCE [LARGE SCALE GENOMIC DNA]</scope>
    <source>
        <strain evidence="1 2">ATCC 14048</strain>
    </source>
</reference>
<name>A0AAN1CVM2_VIBNA</name>
<dbReference type="AlphaFoldDB" id="A0AAN1CVM2"/>
<dbReference type="Proteomes" id="UP000092741">
    <property type="component" value="Chromosome 1"/>
</dbReference>
<evidence type="ECO:0000313" key="2">
    <source>
        <dbReference type="Proteomes" id="UP000092741"/>
    </source>
</evidence>
<organism evidence="1 2">
    <name type="scientific">Vibrio natriegens NBRC 15636 = ATCC 14048 = DSM 759</name>
    <dbReference type="NCBI Taxonomy" id="1219067"/>
    <lineage>
        <taxon>Bacteria</taxon>
        <taxon>Pseudomonadati</taxon>
        <taxon>Pseudomonadota</taxon>
        <taxon>Gammaproteobacteria</taxon>
        <taxon>Vibrionales</taxon>
        <taxon>Vibrionaceae</taxon>
        <taxon>Vibrio</taxon>
    </lineage>
</organism>
<sequence>MSIEKLQKAFKSLELVNVYKLPYNNTFSSDVPNTVFSVSLYADKEMVHPPLFVVSEPKEDHLHIVQNASENLVRIIMGIEKEYIDAFKKGKDLVSNASFQASMLEELISHSAVLPAKGELDVVESTAMMLGSLIEMKNYAKEVYENSQHSKKLLELLRRSLFAEHTRHKHGLEFVSLVDYSSGRRKQVLTECTPHNFTQLFGIKII</sequence>
<gene>
    <name evidence="1" type="ORF">BA890_06340</name>
</gene>